<sequence length="493" mass="52484">MRFYAGVVPADRLSAQAGITRTHPQANPQSPINVDITSPAAAQPSAYAALTPAQAYARSVVSVQPTLNYIIERQQPSKSSAQQPAPLLQSPVEASPSPCGQSYAQRLYASALGKQPQPQTTLQTDSRQFSCEPNGEPDSDLRVLPSGRSSRPYGGRSRVVSSLMLDLHNDNISSPQPASALDFYHNSVSKLWFRSPVSDGSTSSPGAAHPQSVISSSSPHFPRLSISQTTRPFYDMQAPSGHGLVSVANSNVPPPSPVRDYQLSNMPELHSRRSSNPVPTLAVPVASAQISLQSTNGVPPASAELLPREFSTDSKGHSRDIAQSAAISSRPESAMRNSHVEPICSMSLDLGPEEVPLYSLVDNTPPPPDFDESQFICGANAPPSVYHAEKQVVLSPPGATSPSPSPPPHEFGAVYGGVDSTGADTPALRRNVSPDPIPESPRPSSTMEGVPSHYPDKSYGYPAEDFVPQLPEKTRSYSTKEHATTSHSTQHLG</sequence>
<name>A0A1J8R9E2_9AGAM</name>
<feature type="compositionally biased region" description="Basic and acidic residues" evidence="1">
    <location>
        <begin position="472"/>
        <end position="484"/>
    </location>
</feature>
<feature type="compositionally biased region" description="Low complexity" evidence="1">
    <location>
        <begin position="145"/>
        <end position="156"/>
    </location>
</feature>
<feature type="compositionally biased region" description="Basic and acidic residues" evidence="1">
    <location>
        <begin position="311"/>
        <end position="320"/>
    </location>
</feature>
<feature type="region of interest" description="Disordered" evidence="1">
    <location>
        <begin position="311"/>
        <end position="336"/>
    </location>
</feature>
<gene>
    <name evidence="2" type="ORF">AZE42_00752</name>
</gene>
<protein>
    <submittedName>
        <fullName evidence="2">Uncharacterized protein</fullName>
    </submittedName>
</protein>
<feature type="region of interest" description="Disordered" evidence="1">
    <location>
        <begin position="196"/>
        <end position="225"/>
    </location>
</feature>
<dbReference type="STRING" id="180088.A0A1J8R9E2"/>
<feature type="region of interest" description="Disordered" evidence="1">
    <location>
        <begin position="112"/>
        <end position="156"/>
    </location>
</feature>
<evidence type="ECO:0000313" key="3">
    <source>
        <dbReference type="Proteomes" id="UP000183567"/>
    </source>
</evidence>
<feature type="compositionally biased region" description="Polar residues" evidence="1">
    <location>
        <begin position="212"/>
        <end position="225"/>
    </location>
</feature>
<dbReference type="EMBL" id="LVVM01001530">
    <property type="protein sequence ID" value="OJA18378.1"/>
    <property type="molecule type" value="Genomic_DNA"/>
</dbReference>
<dbReference type="OrthoDB" id="2678356at2759"/>
<feature type="compositionally biased region" description="Low complexity" evidence="1">
    <location>
        <begin position="74"/>
        <end position="86"/>
    </location>
</feature>
<organism evidence="2 3">
    <name type="scientific">Rhizopogon vesiculosus</name>
    <dbReference type="NCBI Taxonomy" id="180088"/>
    <lineage>
        <taxon>Eukaryota</taxon>
        <taxon>Fungi</taxon>
        <taxon>Dikarya</taxon>
        <taxon>Basidiomycota</taxon>
        <taxon>Agaricomycotina</taxon>
        <taxon>Agaricomycetes</taxon>
        <taxon>Agaricomycetidae</taxon>
        <taxon>Boletales</taxon>
        <taxon>Suillineae</taxon>
        <taxon>Rhizopogonaceae</taxon>
        <taxon>Rhizopogon</taxon>
    </lineage>
</organism>
<feature type="region of interest" description="Disordered" evidence="1">
    <location>
        <begin position="74"/>
        <end position="100"/>
    </location>
</feature>
<comment type="caution">
    <text evidence="2">The sequence shown here is derived from an EMBL/GenBank/DDBJ whole genome shotgun (WGS) entry which is preliminary data.</text>
</comment>
<dbReference type="AlphaFoldDB" id="A0A1J8R9E2"/>
<keyword evidence="3" id="KW-1185">Reference proteome</keyword>
<feature type="region of interest" description="Disordered" evidence="1">
    <location>
        <begin position="393"/>
        <end position="493"/>
    </location>
</feature>
<evidence type="ECO:0000313" key="2">
    <source>
        <dbReference type="EMBL" id="OJA18378.1"/>
    </source>
</evidence>
<feature type="compositionally biased region" description="Polar residues" evidence="1">
    <location>
        <begin position="116"/>
        <end position="131"/>
    </location>
</feature>
<evidence type="ECO:0000256" key="1">
    <source>
        <dbReference type="SAM" id="MobiDB-lite"/>
    </source>
</evidence>
<dbReference type="Proteomes" id="UP000183567">
    <property type="component" value="Unassembled WGS sequence"/>
</dbReference>
<reference evidence="2 3" key="1">
    <citation type="submission" date="2016-03" db="EMBL/GenBank/DDBJ databases">
        <title>Comparative genomics of the ectomycorrhizal sister species Rhizopogon vinicolor and Rhizopogon vesiculosus (Basidiomycota: Boletales) reveals a divergence of the mating type B locus.</title>
        <authorList>
            <person name="Mujic A.B."/>
            <person name="Kuo A."/>
            <person name="Tritt A."/>
            <person name="Lipzen A."/>
            <person name="Chen C."/>
            <person name="Johnson J."/>
            <person name="Sharma A."/>
            <person name="Barry K."/>
            <person name="Grigoriev I.V."/>
            <person name="Spatafora J.W."/>
        </authorList>
    </citation>
    <scope>NUCLEOTIDE SEQUENCE [LARGE SCALE GENOMIC DNA]</scope>
    <source>
        <strain evidence="2 3">AM-OR11-056</strain>
    </source>
</reference>
<proteinExistence type="predicted"/>
<accession>A0A1J8R9E2</accession>